<organism evidence="2 3">
    <name type="scientific">Stutzerimonas stutzeri</name>
    <name type="common">Pseudomonas stutzeri</name>
    <dbReference type="NCBI Taxonomy" id="316"/>
    <lineage>
        <taxon>Bacteria</taxon>
        <taxon>Pseudomonadati</taxon>
        <taxon>Pseudomonadota</taxon>
        <taxon>Gammaproteobacteria</taxon>
        <taxon>Pseudomonadales</taxon>
        <taxon>Pseudomonadaceae</taxon>
        <taxon>Stutzerimonas</taxon>
    </lineage>
</organism>
<dbReference type="AlphaFoldDB" id="A0A2N8RDC5"/>
<proteinExistence type="predicted"/>
<dbReference type="InterPro" id="IPR005586">
    <property type="entry name" value="ABC_trans_aux"/>
</dbReference>
<evidence type="ECO:0000259" key="1">
    <source>
        <dbReference type="Pfam" id="PF03886"/>
    </source>
</evidence>
<gene>
    <name evidence="2" type="ORF">CXK99_12530</name>
</gene>
<sequence>MMNLLRVPTVLLLASIGLSGCIGLQPAPMYRLDSGTTEVPERTDGASVLLAPVTLADYLQRDALLQRLADGSLAGDVQQARWAGSLKADIEQLLLRQLAWQLDTQSLVLGPADEGFAPEVQIELSITRLDSGPQYPAVLEAQWRLRDKAGKHLGSRLVRLQEEHQGSATDQVRAQSLLLQRLSEMVAGAVEPALVAKTPPKPAPAKPQVNRSAEAPVPRIPAAEPIRTDMEVFRF</sequence>
<evidence type="ECO:0000313" key="3">
    <source>
        <dbReference type="Proteomes" id="UP000236003"/>
    </source>
</evidence>
<dbReference type="Proteomes" id="UP000236003">
    <property type="component" value="Unassembled WGS sequence"/>
</dbReference>
<dbReference type="RefSeq" id="WP_003285191.1">
    <property type="nucleotide sequence ID" value="NZ_CP036186.1"/>
</dbReference>
<dbReference type="Pfam" id="PF03886">
    <property type="entry name" value="ABC_trans_aux"/>
    <property type="match status" value="1"/>
</dbReference>
<protein>
    <recommendedName>
        <fullName evidence="1">ABC-type transport auxiliary lipoprotein component domain-containing protein</fullName>
    </recommendedName>
</protein>
<accession>A0A2N8RDC5</accession>
<comment type="caution">
    <text evidence="2">The sequence shown here is derived from an EMBL/GenBank/DDBJ whole genome shotgun (WGS) entry which is preliminary data.</text>
</comment>
<dbReference type="Gene3D" id="3.40.50.10610">
    <property type="entry name" value="ABC-type transport auxiliary lipoprotein component"/>
    <property type="match status" value="1"/>
</dbReference>
<dbReference type="SUPFAM" id="SSF159594">
    <property type="entry name" value="XCC0632-like"/>
    <property type="match status" value="1"/>
</dbReference>
<evidence type="ECO:0000313" key="2">
    <source>
        <dbReference type="EMBL" id="PNF59088.1"/>
    </source>
</evidence>
<name>A0A2N8RDC5_STUST</name>
<dbReference type="EMBL" id="POUM01000010">
    <property type="protein sequence ID" value="PNF59088.1"/>
    <property type="molecule type" value="Genomic_DNA"/>
</dbReference>
<reference evidence="2 3" key="1">
    <citation type="submission" date="2018-01" db="EMBL/GenBank/DDBJ databases">
        <title>Denitrification phenotypes of diverse strains of Pseudomonas stutzeri.</title>
        <authorList>
            <person name="Milligan D.A."/>
            <person name="Bergaust L."/>
            <person name="Bakken L.R."/>
            <person name="Frostegard A."/>
        </authorList>
    </citation>
    <scope>NUCLEOTIDE SEQUENCE [LARGE SCALE GENOMIC DNA]</scope>
    <source>
        <strain evidence="2 3">CCUG 44592</strain>
    </source>
</reference>
<feature type="domain" description="ABC-type transport auxiliary lipoprotein component" evidence="1">
    <location>
        <begin position="30"/>
        <end position="187"/>
    </location>
</feature>
<dbReference type="PROSITE" id="PS51257">
    <property type="entry name" value="PROKAR_LIPOPROTEIN"/>
    <property type="match status" value="1"/>
</dbReference>